<dbReference type="Gene3D" id="3.20.20.80">
    <property type="entry name" value="Glycosidases"/>
    <property type="match status" value="1"/>
</dbReference>
<evidence type="ECO:0000256" key="1">
    <source>
        <dbReference type="ARBA" id="ARBA00000448"/>
    </source>
</evidence>
<feature type="binding site" evidence="10">
    <location>
        <position position="310"/>
    </location>
    <ligand>
        <name>substrate</name>
    </ligand>
</feature>
<comment type="similarity">
    <text evidence="2 11">Belongs to the glycosyl hydrolase 1 family.</text>
</comment>
<dbReference type="SUPFAM" id="SSF51445">
    <property type="entry name" value="(Trans)glycosidases"/>
    <property type="match status" value="1"/>
</dbReference>
<keyword evidence="5" id="KW-0136">Cellulose degradation</keyword>
<reference evidence="12 13" key="1">
    <citation type="journal article" date="2014" name="Genome Announc.">
        <title>Draft Genome Sequence of Streptomyces fradiae ATCC 19609, a Strain Highly Sensitive to Antibiotics.</title>
        <authorList>
            <person name="Bekker O.B."/>
            <person name="Klimina K.M."/>
            <person name="Vatlin A.A."/>
            <person name="Zakharevich N.V."/>
            <person name="Kasianov A.S."/>
            <person name="Danilenko V.N."/>
        </authorList>
    </citation>
    <scope>NUCLEOTIDE SEQUENCE [LARGE SCALE GENOMIC DNA]</scope>
    <source>
        <strain evidence="12 13">ATCC 19609</strain>
    </source>
</reference>
<evidence type="ECO:0000256" key="8">
    <source>
        <dbReference type="ARBA" id="ARBA00023326"/>
    </source>
</evidence>
<keyword evidence="4 11" id="KW-0378">Hydrolase</keyword>
<feature type="binding site" evidence="10">
    <location>
        <begin position="430"/>
        <end position="431"/>
    </location>
    <ligand>
        <name>substrate</name>
    </ligand>
</feature>
<dbReference type="PRINTS" id="PR00131">
    <property type="entry name" value="GLHYDRLASE1"/>
</dbReference>
<evidence type="ECO:0000256" key="10">
    <source>
        <dbReference type="PIRSR" id="PIRSR617736-2"/>
    </source>
</evidence>
<protein>
    <recommendedName>
        <fullName evidence="3 11">Beta-glucosidase</fullName>
        <ecNumber evidence="3 11">3.2.1.21</ecNumber>
    </recommendedName>
</protein>
<accession>A0A3R7HZ55</accession>
<dbReference type="Proteomes" id="UP000028058">
    <property type="component" value="Unassembled WGS sequence"/>
</dbReference>
<evidence type="ECO:0000313" key="12">
    <source>
        <dbReference type="EMBL" id="RKM90122.1"/>
    </source>
</evidence>
<dbReference type="InterPro" id="IPR017853">
    <property type="entry name" value="GH"/>
</dbReference>
<evidence type="ECO:0000256" key="7">
    <source>
        <dbReference type="ARBA" id="ARBA00023295"/>
    </source>
</evidence>
<dbReference type="InterPro" id="IPR033132">
    <property type="entry name" value="GH_1_N_CS"/>
</dbReference>
<dbReference type="NCBIfam" id="TIGR03356">
    <property type="entry name" value="BGL"/>
    <property type="match status" value="1"/>
</dbReference>
<dbReference type="PANTHER" id="PTHR10353:SF36">
    <property type="entry name" value="LP05116P"/>
    <property type="match status" value="1"/>
</dbReference>
<evidence type="ECO:0000256" key="11">
    <source>
        <dbReference type="RuleBase" id="RU361175"/>
    </source>
</evidence>
<dbReference type="OrthoDB" id="9765195at2"/>
<feature type="active site" description="Proton donor" evidence="9">
    <location>
        <position position="179"/>
    </location>
</feature>
<dbReference type="RefSeq" id="WP_050364387.1">
    <property type="nucleotide sequence ID" value="NZ_JBIRWO010000012.1"/>
</dbReference>
<keyword evidence="13" id="KW-1185">Reference proteome</keyword>
<evidence type="ECO:0000256" key="2">
    <source>
        <dbReference type="ARBA" id="ARBA00010838"/>
    </source>
</evidence>
<keyword evidence="8" id="KW-0624">Polysaccharide degradation</keyword>
<evidence type="ECO:0000256" key="3">
    <source>
        <dbReference type="ARBA" id="ARBA00012744"/>
    </source>
</evidence>
<feature type="binding site" evidence="10">
    <location>
        <position position="423"/>
    </location>
    <ligand>
        <name>substrate</name>
    </ligand>
</feature>
<evidence type="ECO:0000256" key="5">
    <source>
        <dbReference type="ARBA" id="ARBA00023001"/>
    </source>
</evidence>
<sequence>MQDEQTAVAPEAEPRVAAFPTGFLWGVATSAYQIEGAADADGRGQSIWDTFAHTPGRVVAGDTGDVAADHYHRYPEDVALMSELGLGAYRFSVSWPRIQADGSGPANARGLDFYQRLVDSLLERGIEPAVTLYHWDLPQALEDKGGWLNRDTAYRFAEYAGIMREALGDRVRLWTTLNEPWCAAFLGYGEGKHAPGVQDPPASLRAAHHLLLAHGLAVPALRAAAPGPVEIGTTLNFYPVSSASDAPADLDAAHRIDILQNRLFLDPVMQGGYPADIRAHLERVCGTEHILDGDEALIGAPIDFLGVNYYTSYHVAGGGEPAEGPGSCWPGAEDVRFLSCGRPLTDIGWEIDAQGLRTMLERINSDYPGIKIMITENGAAYDDPIAPDGKVHDEDRIAYVDAHLRATHEAIANGVDVRGYFLWSLLDNFEWAEGYAKRFGIVHVDFDSQLRTPKDSAFWYGGVALRNGLSDGGNG</sequence>
<evidence type="ECO:0000313" key="13">
    <source>
        <dbReference type="Proteomes" id="UP000028058"/>
    </source>
</evidence>
<keyword evidence="6" id="KW-0119">Carbohydrate metabolism</keyword>
<feature type="binding site" evidence="10">
    <location>
        <position position="178"/>
    </location>
    <ligand>
        <name>substrate</name>
    </ligand>
</feature>
<dbReference type="Pfam" id="PF00232">
    <property type="entry name" value="Glyco_hydro_1"/>
    <property type="match status" value="1"/>
</dbReference>
<dbReference type="FunFam" id="3.20.20.80:FF:000004">
    <property type="entry name" value="Beta-glucosidase 6-phospho-beta-glucosidase"/>
    <property type="match status" value="1"/>
</dbReference>
<dbReference type="EMBL" id="JNAD02000026">
    <property type="protein sequence ID" value="RKM90122.1"/>
    <property type="molecule type" value="Genomic_DNA"/>
</dbReference>
<dbReference type="PANTHER" id="PTHR10353">
    <property type="entry name" value="GLYCOSYL HYDROLASE"/>
    <property type="match status" value="1"/>
</dbReference>
<comment type="caution">
    <text evidence="12">The sequence shown here is derived from an EMBL/GenBank/DDBJ whole genome shotgun (WGS) entry which is preliminary data.</text>
</comment>
<dbReference type="EC" id="3.2.1.21" evidence="3 11"/>
<evidence type="ECO:0000256" key="4">
    <source>
        <dbReference type="ARBA" id="ARBA00022801"/>
    </source>
</evidence>
<dbReference type="AlphaFoldDB" id="A0A3R7HZ55"/>
<gene>
    <name evidence="12" type="ORF">SFRA_032360</name>
</gene>
<dbReference type="GO" id="GO:0030245">
    <property type="term" value="P:cellulose catabolic process"/>
    <property type="evidence" value="ECO:0007669"/>
    <property type="project" value="UniProtKB-KW"/>
</dbReference>
<proteinExistence type="inferred from homology"/>
<feature type="binding site" evidence="10">
    <location>
        <position position="134"/>
    </location>
    <ligand>
        <name>substrate</name>
    </ligand>
</feature>
<comment type="catalytic activity">
    <reaction evidence="1 11">
        <text>Hydrolysis of terminal, non-reducing beta-D-glucosyl residues with release of beta-D-glucose.</text>
        <dbReference type="EC" id="3.2.1.21"/>
    </reaction>
</comment>
<feature type="active site" description="Nucleophile" evidence="9">
    <location>
        <position position="376"/>
    </location>
</feature>
<dbReference type="InterPro" id="IPR017736">
    <property type="entry name" value="Glyco_hydro_1_beta-glucosidase"/>
</dbReference>
<dbReference type="InterPro" id="IPR001360">
    <property type="entry name" value="Glyco_hydro_1"/>
</dbReference>
<dbReference type="GO" id="GO:0005829">
    <property type="term" value="C:cytosol"/>
    <property type="evidence" value="ECO:0007669"/>
    <property type="project" value="TreeGrafter"/>
</dbReference>
<organism evidence="12 13">
    <name type="scientific">Streptomyces xinghaiensis</name>
    <dbReference type="NCBI Taxonomy" id="1038928"/>
    <lineage>
        <taxon>Bacteria</taxon>
        <taxon>Bacillati</taxon>
        <taxon>Actinomycetota</taxon>
        <taxon>Actinomycetes</taxon>
        <taxon>Kitasatosporales</taxon>
        <taxon>Streptomycetaceae</taxon>
        <taxon>Streptomyces</taxon>
    </lineage>
</organism>
<evidence type="ECO:0000256" key="6">
    <source>
        <dbReference type="ARBA" id="ARBA00023277"/>
    </source>
</evidence>
<keyword evidence="7 11" id="KW-0326">Glycosidase</keyword>
<evidence type="ECO:0000256" key="9">
    <source>
        <dbReference type="PIRSR" id="PIRSR617736-1"/>
    </source>
</evidence>
<name>A0A3R7HZ55_9ACTN</name>
<dbReference type="PROSITE" id="PS00653">
    <property type="entry name" value="GLYCOSYL_HYDROL_F1_2"/>
    <property type="match status" value="1"/>
</dbReference>
<dbReference type="GO" id="GO:0008422">
    <property type="term" value="F:beta-glucosidase activity"/>
    <property type="evidence" value="ECO:0007669"/>
    <property type="project" value="UniProtKB-EC"/>
</dbReference>
<feature type="binding site" evidence="10">
    <location>
        <position position="33"/>
    </location>
    <ligand>
        <name>substrate</name>
    </ligand>
</feature>